<dbReference type="RefSeq" id="WP_155141574.1">
    <property type="nucleotide sequence ID" value="NZ_BMGZ01000003.1"/>
</dbReference>
<proteinExistence type="predicted"/>
<feature type="chain" id="PRO_5045538972" evidence="1">
    <location>
        <begin position="18"/>
        <end position="139"/>
    </location>
</feature>
<dbReference type="EMBL" id="VCJR02000003">
    <property type="protein sequence ID" value="NHK28984.1"/>
    <property type="molecule type" value="Genomic_DNA"/>
</dbReference>
<reference evidence="2 3" key="1">
    <citation type="submission" date="2020-02" db="EMBL/GenBank/DDBJ databases">
        <title>Genome sequence of Parvularcula flava strain NH6-79.</title>
        <authorList>
            <person name="Abdul Karim M.H."/>
            <person name="Lam M.Q."/>
            <person name="Chen S.J."/>
            <person name="Yahya A."/>
            <person name="Shahir S."/>
            <person name="Shamsir M.S."/>
            <person name="Chong C.S."/>
        </authorList>
    </citation>
    <scope>NUCLEOTIDE SEQUENCE [LARGE SCALE GENOMIC DNA]</scope>
    <source>
        <strain evidence="2 3">NH6-79</strain>
    </source>
</reference>
<organism evidence="2 3">
    <name type="scientific">Aquisalinus luteolus</name>
    <dbReference type="NCBI Taxonomy" id="1566827"/>
    <lineage>
        <taxon>Bacteria</taxon>
        <taxon>Pseudomonadati</taxon>
        <taxon>Pseudomonadota</taxon>
        <taxon>Alphaproteobacteria</taxon>
        <taxon>Parvularculales</taxon>
        <taxon>Parvularculaceae</taxon>
        <taxon>Aquisalinus</taxon>
    </lineage>
</organism>
<name>A0ABX0HLR1_9PROT</name>
<evidence type="ECO:0000313" key="3">
    <source>
        <dbReference type="Proteomes" id="UP000818603"/>
    </source>
</evidence>
<comment type="caution">
    <text evidence="2">The sequence shown here is derived from an EMBL/GenBank/DDBJ whole genome shotgun (WGS) entry which is preliminary data.</text>
</comment>
<dbReference type="Proteomes" id="UP000818603">
    <property type="component" value="Unassembled WGS sequence"/>
</dbReference>
<dbReference type="PROSITE" id="PS51257">
    <property type="entry name" value="PROKAR_LIPOPROTEIN"/>
    <property type="match status" value="1"/>
</dbReference>
<keyword evidence="1" id="KW-0732">Signal</keyword>
<evidence type="ECO:0000256" key="1">
    <source>
        <dbReference type="SAM" id="SignalP"/>
    </source>
</evidence>
<protein>
    <submittedName>
        <fullName evidence="2">Uncharacterized protein</fullName>
    </submittedName>
</protein>
<evidence type="ECO:0000313" key="2">
    <source>
        <dbReference type="EMBL" id="NHK28984.1"/>
    </source>
</evidence>
<accession>A0ABX0HLR1</accession>
<gene>
    <name evidence="2" type="ORF">FF098_013760</name>
</gene>
<keyword evidence="3" id="KW-1185">Reference proteome</keyword>
<sequence length="139" mass="15670">MKRLLMFFYCFVFASCASDKNPPANSYTDIVWEAPIPYLRKNSSSFQNKLVRVSGYIGNEKPVAIYVTTDHLEAGDDKFAVTLESFSDKCRSADLRSLSGKHVSVTGRYTGEMGLKQISRITLWPESDFINGKYTSLCE</sequence>
<feature type="signal peptide" evidence="1">
    <location>
        <begin position="1"/>
        <end position="17"/>
    </location>
</feature>